<accession>A0A0J7JEQ4</accession>
<comment type="caution">
    <text evidence="1">The sequence shown here is derived from an EMBL/GenBank/DDBJ whole genome shotgun (WGS) entry which is preliminary data.</text>
</comment>
<dbReference type="Proteomes" id="UP000036102">
    <property type="component" value="Unassembled WGS sequence"/>
</dbReference>
<dbReference type="PATRIC" id="fig|1658765.3.peg.2616"/>
<proteinExistence type="predicted"/>
<dbReference type="InterPro" id="IPR052931">
    <property type="entry name" value="Prophage_regulatory_activator"/>
</dbReference>
<sequence length="145" mass="16555">MRILRLKAVIHKTGLTRSTITRLIADDSFPPSRQIGRRSIGWVESDINEWLLERIEERDIANGGVCSNESFNPSQDQDITILRLSQVIHVTSLARSTIYKLMSSGLFPKPISLSERTVGWVEAEVDQWIDSLTDGCRFRHQIAQY</sequence>
<keyword evidence="2" id="KW-1185">Reference proteome</keyword>
<protein>
    <submittedName>
        <fullName evidence="1">Transcriptional regulator, AlpA family</fullName>
    </submittedName>
</protein>
<dbReference type="PANTHER" id="PTHR36154">
    <property type="entry name" value="DNA-BINDING TRANSCRIPTIONAL ACTIVATOR ALPA"/>
    <property type="match status" value="1"/>
</dbReference>
<gene>
    <name evidence="1" type="ORF">Msub_12597</name>
</gene>
<dbReference type="EMBL" id="LFBU01000001">
    <property type="protein sequence ID" value="KMQ76384.1"/>
    <property type="molecule type" value="Genomic_DNA"/>
</dbReference>
<dbReference type="Gene3D" id="1.10.238.160">
    <property type="match status" value="2"/>
</dbReference>
<evidence type="ECO:0000313" key="2">
    <source>
        <dbReference type="Proteomes" id="UP000036102"/>
    </source>
</evidence>
<dbReference type="InterPro" id="IPR010260">
    <property type="entry name" value="AlpA"/>
</dbReference>
<dbReference type="AlphaFoldDB" id="A0A0J7JEQ4"/>
<dbReference type="STRING" id="1658765.Msub_12597"/>
<dbReference type="PANTHER" id="PTHR36154:SF1">
    <property type="entry name" value="DNA-BINDING TRANSCRIPTIONAL ACTIVATOR ALPA"/>
    <property type="match status" value="1"/>
</dbReference>
<dbReference type="RefSeq" id="WP_406564696.1">
    <property type="nucleotide sequence ID" value="NZ_LFBU01000001.1"/>
</dbReference>
<reference evidence="1 2" key="1">
    <citation type="submission" date="2015-06" db="EMBL/GenBank/DDBJ databases">
        <title>Marinobacter subterrani, a genetically tractable neutrophilic iron-oxidizing strain isolated from the Soudan Iron Mine.</title>
        <authorList>
            <person name="Bonis B.M."/>
            <person name="Gralnick J.A."/>
        </authorList>
    </citation>
    <scope>NUCLEOTIDE SEQUENCE [LARGE SCALE GENOMIC DNA]</scope>
    <source>
        <strain evidence="1 2">JG233</strain>
    </source>
</reference>
<dbReference type="Pfam" id="PF05930">
    <property type="entry name" value="Phage_AlpA"/>
    <property type="match status" value="2"/>
</dbReference>
<name>A0A0J7JEQ4_9GAMM</name>
<evidence type="ECO:0000313" key="1">
    <source>
        <dbReference type="EMBL" id="KMQ76384.1"/>
    </source>
</evidence>
<organism evidence="1 2">
    <name type="scientific">Marinobacter subterrani</name>
    <dbReference type="NCBI Taxonomy" id="1658765"/>
    <lineage>
        <taxon>Bacteria</taxon>
        <taxon>Pseudomonadati</taxon>
        <taxon>Pseudomonadota</taxon>
        <taxon>Gammaproteobacteria</taxon>
        <taxon>Pseudomonadales</taxon>
        <taxon>Marinobacteraceae</taxon>
        <taxon>Marinobacter</taxon>
    </lineage>
</organism>